<dbReference type="RefSeq" id="YP_009190181.1">
    <property type="nucleotide sequence ID" value="NC_028683.1"/>
</dbReference>
<feature type="region of interest" description="Disordered" evidence="1">
    <location>
        <begin position="57"/>
        <end position="100"/>
    </location>
</feature>
<dbReference type="Pfam" id="PF23836">
    <property type="entry name" value="DUF7206"/>
    <property type="match status" value="1"/>
</dbReference>
<accession>A0A0B6VNG3</accession>
<dbReference type="GeneID" id="26519108"/>
<feature type="compositionally biased region" description="Low complexity" evidence="1">
    <location>
        <begin position="84"/>
        <end position="98"/>
    </location>
</feature>
<dbReference type="OrthoDB" id="20847at10239"/>
<feature type="region of interest" description="Disordered" evidence="1">
    <location>
        <begin position="115"/>
        <end position="137"/>
    </location>
</feature>
<organism evidence="2 3">
    <name type="scientific">Edwardsiella phage PEi20</name>
    <dbReference type="NCBI Taxonomy" id="1608310"/>
    <lineage>
        <taxon>Viruses</taxon>
        <taxon>Duplodnaviria</taxon>
        <taxon>Heunggongvirae</taxon>
        <taxon>Uroviricota</taxon>
        <taxon>Caudoviricetes</taxon>
        <taxon>Pantevenvirales</taxon>
        <taxon>Straboviridae</taxon>
        <taxon>Tevenvirinae</taxon>
        <taxon>Kanagawavirus</taxon>
        <taxon>Kanagawavirus pei20</taxon>
    </lineage>
</organism>
<protein>
    <submittedName>
        <fullName evidence="2">Uncharacterized protein</fullName>
    </submittedName>
</protein>
<name>A0A0B6VNG3_9CAUD</name>
<dbReference type="InterPro" id="IPR055630">
    <property type="entry name" value="DUF7206"/>
</dbReference>
<sequence>MFKFIKNMFASKPLPEKMVFVEEEKEYVYMGDGMIEEVVKPKETEYQRQMRLIQEARKVSNDNKKKQDPFGLNIARTSQRTPARSVSSQRSTTSNTNTYVDDTPAYVAAAVYSSPSYSSSDSYSSCDSSSSFSGSCD</sequence>
<evidence type="ECO:0000313" key="2">
    <source>
        <dbReference type="EMBL" id="BAQ22673.1"/>
    </source>
</evidence>
<dbReference type="EMBL" id="AP014714">
    <property type="protein sequence ID" value="BAQ22673.1"/>
    <property type="molecule type" value="Genomic_DNA"/>
</dbReference>
<reference evidence="2 3" key="1">
    <citation type="submission" date="2015-02" db="EMBL/GenBank/DDBJ databases">
        <title>Complete genome sequences of Edwardsiella bacteriophages, PEi20 and PEi26.</title>
        <authorList>
            <person name="Yasuike M."/>
            <person name="Nishiki I."/>
            <person name="Iwasaki Y."/>
            <person name="Nakamura Y."/>
            <person name="Fujiwara A."/>
            <person name="Hassan E.S."/>
            <person name="Mahmoud M.M."/>
            <person name="Kawato Y."/>
            <person name="Nagai S."/>
            <person name="Kobayashi T."/>
            <person name="Ototake M."/>
            <person name="Nakai T."/>
        </authorList>
    </citation>
    <scope>NUCLEOTIDE SEQUENCE [LARGE SCALE GENOMIC DNA]</scope>
</reference>
<dbReference type="Proteomes" id="UP000204657">
    <property type="component" value="Segment"/>
</dbReference>
<feature type="compositionally biased region" description="Basic and acidic residues" evidence="1">
    <location>
        <begin position="57"/>
        <end position="68"/>
    </location>
</feature>
<evidence type="ECO:0000256" key="1">
    <source>
        <dbReference type="SAM" id="MobiDB-lite"/>
    </source>
</evidence>
<dbReference type="KEGG" id="vg:26519108"/>
<proteinExistence type="predicted"/>
<keyword evidence="3" id="KW-1185">Reference proteome</keyword>
<evidence type="ECO:0000313" key="3">
    <source>
        <dbReference type="Proteomes" id="UP000204657"/>
    </source>
</evidence>